<gene>
    <name evidence="2" type="ORF">Z043_106282</name>
</gene>
<evidence type="ECO:0000256" key="1">
    <source>
        <dbReference type="SAM" id="MobiDB-lite"/>
    </source>
</evidence>
<dbReference type="AlphaFoldDB" id="A0A0P7V0Q6"/>
<organism evidence="2 3">
    <name type="scientific">Scleropages formosus</name>
    <name type="common">Asian bonytongue</name>
    <name type="synonym">Osteoglossum formosum</name>
    <dbReference type="NCBI Taxonomy" id="113540"/>
    <lineage>
        <taxon>Eukaryota</taxon>
        <taxon>Metazoa</taxon>
        <taxon>Chordata</taxon>
        <taxon>Craniata</taxon>
        <taxon>Vertebrata</taxon>
        <taxon>Euteleostomi</taxon>
        <taxon>Actinopterygii</taxon>
        <taxon>Neopterygii</taxon>
        <taxon>Teleostei</taxon>
        <taxon>Osteoglossocephala</taxon>
        <taxon>Osteoglossomorpha</taxon>
        <taxon>Osteoglossiformes</taxon>
        <taxon>Osteoglossidae</taxon>
        <taxon>Scleropages</taxon>
    </lineage>
</organism>
<protein>
    <submittedName>
        <fullName evidence="2">Uncharacterized protein</fullName>
    </submittedName>
</protein>
<feature type="compositionally biased region" description="Basic and acidic residues" evidence="1">
    <location>
        <begin position="7"/>
        <end position="22"/>
    </location>
</feature>
<proteinExistence type="predicted"/>
<reference evidence="2 3" key="1">
    <citation type="submission" date="2015-08" db="EMBL/GenBank/DDBJ databases">
        <title>The genome of the Asian arowana (Scleropages formosus).</title>
        <authorList>
            <person name="Tan M.H."/>
            <person name="Gan H.M."/>
            <person name="Croft L.J."/>
            <person name="Austin C.M."/>
        </authorList>
    </citation>
    <scope>NUCLEOTIDE SEQUENCE [LARGE SCALE GENOMIC DNA]</scope>
    <source>
        <strain evidence="2">Aro1</strain>
    </source>
</reference>
<feature type="compositionally biased region" description="Basic and acidic residues" evidence="1">
    <location>
        <begin position="173"/>
        <end position="182"/>
    </location>
</feature>
<name>A0A0P7V0Q6_SCLFO</name>
<evidence type="ECO:0000313" key="2">
    <source>
        <dbReference type="EMBL" id="KPP74551.1"/>
    </source>
</evidence>
<dbReference type="EMBL" id="JARO02001741">
    <property type="protein sequence ID" value="KPP74551.1"/>
    <property type="molecule type" value="Genomic_DNA"/>
</dbReference>
<dbReference type="Proteomes" id="UP000034805">
    <property type="component" value="Unassembled WGS sequence"/>
</dbReference>
<accession>A0A0P7V0Q6</accession>
<feature type="compositionally biased region" description="Basic and acidic residues" evidence="1">
    <location>
        <begin position="35"/>
        <end position="60"/>
    </location>
</feature>
<feature type="region of interest" description="Disordered" evidence="1">
    <location>
        <begin position="170"/>
        <end position="194"/>
    </location>
</feature>
<comment type="caution">
    <text evidence="2">The sequence shown here is derived from an EMBL/GenBank/DDBJ whole genome shotgun (WGS) entry which is preliminary data.</text>
</comment>
<sequence>MRASRAWQERVHVTVESTDTRRRGSFSNTPPTGGEARRGASDREDVHGDTHSSTHLLDVQKMDGYTRTEDELFPSCLLTSTWENPHHEQKRGFGAPRPWAPVKRYNEVHGEELRTDQLWFRTAKQPGVDECSIPAEVWEFDQLCFSTTSTRIFVSTLIAVQPTLRLLTLPMDSRSDPDRRSPDPLPVPNTENLHDPLTLDERLRTWVFLSR</sequence>
<feature type="region of interest" description="Disordered" evidence="1">
    <location>
        <begin position="1"/>
        <end position="60"/>
    </location>
</feature>
<evidence type="ECO:0000313" key="3">
    <source>
        <dbReference type="Proteomes" id="UP000034805"/>
    </source>
</evidence>